<dbReference type="AlphaFoldDB" id="A0A919F473"/>
<evidence type="ECO:0000313" key="2">
    <source>
        <dbReference type="Proteomes" id="UP000619355"/>
    </source>
</evidence>
<evidence type="ECO:0000313" key="1">
    <source>
        <dbReference type="EMBL" id="GHG78469.1"/>
    </source>
</evidence>
<dbReference type="Proteomes" id="UP000619355">
    <property type="component" value="Unassembled WGS sequence"/>
</dbReference>
<accession>A0A919F473</accession>
<reference evidence="2" key="1">
    <citation type="journal article" date="2019" name="Int. J. Syst. Evol. Microbiol.">
        <title>The Global Catalogue of Microorganisms (GCM) 10K type strain sequencing project: providing services to taxonomists for standard genome sequencing and annotation.</title>
        <authorList>
            <consortium name="The Broad Institute Genomics Platform"/>
            <consortium name="The Broad Institute Genome Sequencing Center for Infectious Disease"/>
            <person name="Wu L."/>
            <person name="Ma J."/>
        </authorList>
    </citation>
    <scope>NUCLEOTIDE SEQUENCE [LARGE SCALE GENOMIC DNA]</scope>
    <source>
        <strain evidence="2">JCM 4253</strain>
    </source>
</reference>
<name>A0A919F473_9ACTN</name>
<comment type="caution">
    <text evidence="1">The sequence shown here is derived from an EMBL/GenBank/DDBJ whole genome shotgun (WGS) entry which is preliminary data.</text>
</comment>
<organism evidence="1 2">
    <name type="scientific">Streptomyces capoamus</name>
    <dbReference type="NCBI Taxonomy" id="68183"/>
    <lineage>
        <taxon>Bacteria</taxon>
        <taxon>Bacillati</taxon>
        <taxon>Actinomycetota</taxon>
        <taxon>Actinomycetes</taxon>
        <taxon>Kitasatosporales</taxon>
        <taxon>Streptomycetaceae</taxon>
        <taxon>Streptomyces</taxon>
    </lineage>
</organism>
<keyword evidence="2" id="KW-1185">Reference proteome</keyword>
<dbReference type="EMBL" id="BNBF01000056">
    <property type="protein sequence ID" value="GHG78469.1"/>
    <property type="molecule type" value="Genomic_DNA"/>
</dbReference>
<proteinExistence type="predicted"/>
<gene>
    <name evidence="1" type="ORF">GCM10018980_77200</name>
</gene>
<protein>
    <submittedName>
        <fullName evidence="1">Uncharacterized protein</fullName>
    </submittedName>
</protein>
<sequence length="43" mass="4558">MARSFGQPPADPLPAAALAGFAVWIFDELDSHTHLARLLSGLP</sequence>